<feature type="binding site" evidence="5">
    <location>
        <position position="69"/>
    </location>
    <ligand>
        <name>a divalent metal cation</name>
        <dbReference type="ChEBI" id="CHEBI:60240"/>
        <label>1</label>
    </ligand>
</feature>
<gene>
    <name evidence="6" type="ORF">Cflav_PD3011</name>
</gene>
<proteinExistence type="inferred from homology"/>
<dbReference type="OrthoDB" id="9792792at2"/>
<dbReference type="RefSeq" id="WP_007415695.1">
    <property type="nucleotide sequence ID" value="NZ_ABOX02000018.1"/>
</dbReference>
<sequence length="253" mass="27259">MAKASLSAIVEYCERTLRTDEIKDYDGAVNGLQVENDGKVTRVAATVDASLATIKLAIAAQADLLIVHHGLFWAPTHPWTGKRREMLRLLMDNNLAIYSSHLPLDFHPQLGNNAQLCKALGFKKLTPFLMQKGQCSGLETTQKISRADLVKRLQAVVGGKVTVLPGGPAVCKKIGVVTGGAGSYLKQAAAEGVDTFITGEGQHWTYALAEEEGINVLYGGHYATETFGVKALAAELSKKFSVPWVFLDHPTGL</sequence>
<dbReference type="FunFam" id="3.40.1390.30:FF:000001">
    <property type="entry name" value="GTP cyclohydrolase 1 type 2"/>
    <property type="match status" value="1"/>
</dbReference>
<dbReference type="InterPro" id="IPR036069">
    <property type="entry name" value="DUF34/NIF3_sf"/>
</dbReference>
<dbReference type="STRING" id="320771.Cflav_PD3011"/>
<evidence type="ECO:0000313" key="7">
    <source>
        <dbReference type="Proteomes" id="UP000003688"/>
    </source>
</evidence>
<keyword evidence="7" id="KW-1185">Reference proteome</keyword>
<dbReference type="Proteomes" id="UP000003688">
    <property type="component" value="Unassembled WGS sequence"/>
</dbReference>
<feature type="binding site" evidence="5">
    <location>
        <position position="105"/>
    </location>
    <ligand>
        <name>a divalent metal cation</name>
        <dbReference type="ChEBI" id="CHEBI:60240"/>
        <label>1</label>
    </ligand>
</feature>
<evidence type="ECO:0000256" key="1">
    <source>
        <dbReference type="ARBA" id="ARBA00006964"/>
    </source>
</evidence>
<dbReference type="GO" id="GO:0005737">
    <property type="term" value="C:cytoplasm"/>
    <property type="evidence" value="ECO:0007669"/>
    <property type="project" value="TreeGrafter"/>
</dbReference>
<evidence type="ECO:0000256" key="3">
    <source>
        <dbReference type="ARBA" id="ARBA00022112"/>
    </source>
</evidence>
<feature type="binding site" evidence="5">
    <location>
        <position position="221"/>
    </location>
    <ligand>
        <name>a divalent metal cation</name>
        <dbReference type="ChEBI" id="CHEBI:60240"/>
        <label>1</label>
    </ligand>
</feature>
<feature type="binding site" evidence="5">
    <location>
        <position position="68"/>
    </location>
    <ligand>
        <name>a divalent metal cation</name>
        <dbReference type="ChEBI" id="CHEBI:60240"/>
        <label>1</label>
    </ligand>
</feature>
<evidence type="ECO:0000256" key="4">
    <source>
        <dbReference type="ARBA" id="ARBA00022723"/>
    </source>
</evidence>
<dbReference type="Gene3D" id="3.40.1390.30">
    <property type="entry name" value="NIF3 (NGG1p interacting factor 3)-like"/>
    <property type="match status" value="2"/>
</dbReference>
<dbReference type="NCBIfam" id="TIGR00486">
    <property type="entry name" value="YbgI_SA1388"/>
    <property type="match status" value="1"/>
</dbReference>
<evidence type="ECO:0000256" key="2">
    <source>
        <dbReference type="ARBA" id="ARBA00011643"/>
    </source>
</evidence>
<dbReference type="GO" id="GO:0046872">
    <property type="term" value="F:metal ion binding"/>
    <property type="evidence" value="ECO:0007669"/>
    <property type="project" value="UniProtKB-KW"/>
</dbReference>
<dbReference type="PANTHER" id="PTHR13799:SF14">
    <property type="entry name" value="GTP CYCLOHYDROLASE 1 TYPE 2 HOMOLOG"/>
    <property type="match status" value="1"/>
</dbReference>
<organism evidence="6 7">
    <name type="scientific">Pedosphaera parvula (strain Ellin514)</name>
    <dbReference type="NCBI Taxonomy" id="320771"/>
    <lineage>
        <taxon>Bacteria</taxon>
        <taxon>Pseudomonadati</taxon>
        <taxon>Verrucomicrobiota</taxon>
        <taxon>Pedosphaerae</taxon>
        <taxon>Pedosphaerales</taxon>
        <taxon>Pedosphaeraceae</taxon>
        <taxon>Pedosphaera</taxon>
    </lineage>
</organism>
<dbReference type="SUPFAM" id="SSF102705">
    <property type="entry name" value="NIF3 (NGG1p interacting factor 3)-like"/>
    <property type="match status" value="1"/>
</dbReference>
<protein>
    <recommendedName>
        <fullName evidence="3">GTP cyclohydrolase 1 type 2 homolog</fullName>
    </recommendedName>
</protein>
<keyword evidence="4 5" id="KW-0479">Metal-binding</keyword>
<reference evidence="6 7" key="1">
    <citation type="journal article" date="2011" name="J. Bacteriol.">
        <title>Genome sequence of 'Pedosphaera parvula' Ellin514, an aerobic Verrucomicrobial isolate from pasture soil.</title>
        <authorList>
            <person name="Kant R."/>
            <person name="van Passel M.W."/>
            <person name="Sangwan P."/>
            <person name="Palva A."/>
            <person name="Lucas S."/>
            <person name="Copeland A."/>
            <person name="Lapidus A."/>
            <person name="Glavina Del Rio T."/>
            <person name="Dalin E."/>
            <person name="Tice H."/>
            <person name="Bruce D."/>
            <person name="Goodwin L."/>
            <person name="Pitluck S."/>
            <person name="Chertkov O."/>
            <person name="Larimer F.W."/>
            <person name="Land M.L."/>
            <person name="Hauser L."/>
            <person name="Brettin T.S."/>
            <person name="Detter J.C."/>
            <person name="Han S."/>
            <person name="de Vos W.M."/>
            <person name="Janssen P.H."/>
            <person name="Smidt H."/>
        </authorList>
    </citation>
    <scope>NUCLEOTIDE SEQUENCE [LARGE SCALE GENOMIC DNA]</scope>
    <source>
        <strain evidence="6 7">Ellin514</strain>
    </source>
</reference>
<name>B9XIQ2_PEDPL</name>
<comment type="subunit">
    <text evidence="2">Homohexamer.</text>
</comment>
<comment type="caution">
    <text evidence="6">The sequence shown here is derived from an EMBL/GenBank/DDBJ whole genome shotgun (WGS) entry which is preliminary data.</text>
</comment>
<accession>B9XIQ2</accession>
<evidence type="ECO:0000313" key="6">
    <source>
        <dbReference type="EMBL" id="EEF60315.1"/>
    </source>
</evidence>
<dbReference type="AlphaFoldDB" id="B9XIQ2"/>
<evidence type="ECO:0000256" key="5">
    <source>
        <dbReference type="PIRSR" id="PIRSR602678-1"/>
    </source>
</evidence>
<feature type="binding site" evidence="5">
    <location>
        <position position="225"/>
    </location>
    <ligand>
        <name>a divalent metal cation</name>
        <dbReference type="ChEBI" id="CHEBI:60240"/>
        <label>1</label>
    </ligand>
</feature>
<dbReference type="EMBL" id="ABOX02000018">
    <property type="protein sequence ID" value="EEF60315.1"/>
    <property type="molecule type" value="Genomic_DNA"/>
</dbReference>
<comment type="similarity">
    <text evidence="1">Belongs to the GTP cyclohydrolase I type 2/NIF3 family.</text>
</comment>
<dbReference type="InterPro" id="IPR002678">
    <property type="entry name" value="DUF34/NIF3"/>
</dbReference>
<dbReference type="PANTHER" id="PTHR13799">
    <property type="entry name" value="NGG1 INTERACTING FACTOR 3"/>
    <property type="match status" value="1"/>
</dbReference>
<dbReference type="Pfam" id="PF01784">
    <property type="entry name" value="DUF34_NIF3"/>
    <property type="match status" value="1"/>
</dbReference>